<evidence type="ECO:0000313" key="2">
    <source>
        <dbReference type="Proteomes" id="UP000249061"/>
    </source>
</evidence>
<dbReference type="EMBL" id="QFQP01000027">
    <property type="protein sequence ID" value="PZR08096.1"/>
    <property type="molecule type" value="Genomic_DNA"/>
</dbReference>
<dbReference type="Proteomes" id="UP000249061">
    <property type="component" value="Unassembled WGS sequence"/>
</dbReference>
<reference evidence="1 2" key="1">
    <citation type="submission" date="2017-08" db="EMBL/GenBank/DDBJ databases">
        <title>Infants hospitalized years apart are colonized by the same room-sourced microbial strains.</title>
        <authorList>
            <person name="Brooks B."/>
            <person name="Olm M.R."/>
            <person name="Firek B.A."/>
            <person name="Baker R."/>
            <person name="Thomas B.C."/>
            <person name="Morowitz M.J."/>
            <person name="Banfield J.F."/>
        </authorList>
    </citation>
    <scope>NUCLEOTIDE SEQUENCE [LARGE SCALE GENOMIC DNA]</scope>
    <source>
        <strain evidence="1">S2_003_000_R2_14</strain>
    </source>
</reference>
<sequence>MTNLSKQAAFNASVELSERLEKQQYRMELVLRFIVFSRLTELTFQHKDLGEFLNAENRALAADDAFDEKAMTRTFASTFGLIDAALGSDAFRRFDTTKKEFRGPFIISAFEAVALGVAHNISAWKKTPNAEAKLADKVKKLWSKHDFTDWVGPGSGARERIQVSVPFGRAHFKP</sequence>
<proteinExistence type="predicted"/>
<gene>
    <name evidence="1" type="ORF">DI536_26035</name>
</gene>
<accession>A0A2W5T718</accession>
<protein>
    <submittedName>
        <fullName evidence="1">Uncharacterized protein</fullName>
    </submittedName>
</protein>
<dbReference type="AlphaFoldDB" id="A0A2W5T718"/>
<comment type="caution">
    <text evidence="1">The sequence shown here is derived from an EMBL/GenBank/DDBJ whole genome shotgun (WGS) entry which is preliminary data.</text>
</comment>
<organism evidence="1 2">
    <name type="scientific">Archangium gephyra</name>
    <dbReference type="NCBI Taxonomy" id="48"/>
    <lineage>
        <taxon>Bacteria</taxon>
        <taxon>Pseudomonadati</taxon>
        <taxon>Myxococcota</taxon>
        <taxon>Myxococcia</taxon>
        <taxon>Myxococcales</taxon>
        <taxon>Cystobacterineae</taxon>
        <taxon>Archangiaceae</taxon>
        <taxon>Archangium</taxon>
    </lineage>
</organism>
<evidence type="ECO:0000313" key="1">
    <source>
        <dbReference type="EMBL" id="PZR08096.1"/>
    </source>
</evidence>
<name>A0A2W5T718_9BACT</name>